<dbReference type="FunFam" id="1.25.10.10:FF:000002">
    <property type="entry name" value="AP complex subunit beta"/>
    <property type="match status" value="1"/>
</dbReference>
<dbReference type="InterPro" id="IPR011989">
    <property type="entry name" value="ARM-like"/>
</dbReference>
<keyword evidence="5" id="KW-0472">Membrane</keyword>
<evidence type="ECO:0000256" key="2">
    <source>
        <dbReference type="ARBA" id="ARBA00006613"/>
    </source>
</evidence>
<evidence type="ECO:0000313" key="10">
    <source>
        <dbReference type="Proteomes" id="UP001431209"/>
    </source>
</evidence>
<feature type="region of interest" description="Disordered" evidence="6">
    <location>
        <begin position="590"/>
        <end position="683"/>
    </location>
</feature>
<feature type="compositionally biased region" description="Low complexity" evidence="6">
    <location>
        <begin position="615"/>
        <end position="647"/>
    </location>
</feature>
<keyword evidence="4" id="KW-0653">Protein transport</keyword>
<dbReference type="Gene3D" id="1.25.10.10">
    <property type="entry name" value="Leucine-rich Repeat Variant"/>
    <property type="match status" value="1"/>
</dbReference>
<evidence type="ECO:0000259" key="7">
    <source>
        <dbReference type="Pfam" id="PF01602"/>
    </source>
</evidence>
<sequence length="919" mass="102790">MSTPAKGAPGFFSSQNKRSEINEWRLMLSNEKEGVRKDAVKKVIAAMTVGKDVQMLFSDVVKCVQTNNIELKKLVYLYIMNYAKTQPDLAILAVNTFEKDATHPNPLIRGLAVRTMGCIRVGKIVEYLADPLRRAIKDKDPYVRKTSAVAIAKLFDIDKQMAIEQGFIESLHELLTDPNPMVVANAVKALSEIAENSEQVTLDFTPDIIRTLGAALNECTEWGQVFILDALSTYNPRDEKEALEISDRVVPRLQHANSAVVLSSVKVILRMMRWVGNADEVKNLSKKMSAPLVTLLSSEPEIQYVALRNIDLIVQRRPGILAKDIKMFFCKYNDPIYVKLEKLEIMIKLASERNIDTVLLEFKEYATEVDVEFVRRSVRAIGRCAIKLERAAQKCIDVLLDLILTKVNYVVQEAIIVIKDIFRRYPNRYEKIIGTLCANLETLDEPEAKASMIWIIGEYAGNIENADELLEIFVETFHDETPQVQLQLLTATMKLFLRRPEVTQDLVKQVLKLCTDESENPDLRDRGYVYWRLLLSDPAAAKNIVLAEKPVISDDTSTLPKNILDDLINHIATLSSVYHKSPELFVSDYKKKSSTLPNRSPSPPPSQSNQDVFGTSQQQLPPPTTTTNKSTDLLGGLDELLGGITTTAPIPTSRQSHPSDDPFGLDSMMMPDSNYQQSSSSPMVKSIPKNLLLSAQKGQGLEIYGAVVNQQGSIKYSLSLSNQSQQTLTGFAVKFNQNCWGLAPTGPLNCPALYPGQTENVMLPLGRQSQANTTKKNNILQVAIKTPQFPQPVYFQDKFNMTVLFENHGKLGEQDFLNAWGSLPDELATELVPTQPGWNKEDVRGVLAGHNVFYVANHSDQTAVNYYYSAKFVFDGQEYVVVMELMFPNGSNRFNLSVKIADMTFAAVISENISSLLLQ</sequence>
<dbReference type="GO" id="GO:0006886">
    <property type="term" value="P:intracellular protein transport"/>
    <property type="evidence" value="ECO:0007669"/>
    <property type="project" value="InterPro"/>
</dbReference>
<dbReference type="Pfam" id="PF01602">
    <property type="entry name" value="Adaptin_N"/>
    <property type="match status" value="1"/>
</dbReference>
<gene>
    <name evidence="9" type="ORF">AKO1_012814</name>
</gene>
<name>A0AAW2YWE9_9EUKA</name>
<evidence type="ECO:0000256" key="5">
    <source>
        <dbReference type="ARBA" id="ARBA00023136"/>
    </source>
</evidence>
<dbReference type="GO" id="GO:0016192">
    <property type="term" value="P:vesicle-mediated transport"/>
    <property type="evidence" value="ECO:0007669"/>
    <property type="project" value="InterPro"/>
</dbReference>
<dbReference type="Gene3D" id="2.60.40.1150">
    <property type="match status" value="1"/>
</dbReference>
<dbReference type="InterPro" id="IPR013037">
    <property type="entry name" value="Clathrin_b-adaptin_app_Ig-like"/>
</dbReference>
<evidence type="ECO:0000313" key="9">
    <source>
        <dbReference type="EMBL" id="KAL0481231.1"/>
    </source>
</evidence>
<dbReference type="Gene3D" id="3.30.310.10">
    <property type="entry name" value="TATA-Binding Protein"/>
    <property type="match status" value="1"/>
</dbReference>
<dbReference type="GO" id="GO:0030131">
    <property type="term" value="C:clathrin adaptor complex"/>
    <property type="evidence" value="ECO:0007669"/>
    <property type="project" value="InterPro"/>
</dbReference>
<evidence type="ECO:0000256" key="1">
    <source>
        <dbReference type="ARBA" id="ARBA00004308"/>
    </source>
</evidence>
<dbReference type="InterPro" id="IPR026739">
    <property type="entry name" value="AP_beta"/>
</dbReference>
<keyword evidence="3" id="KW-0813">Transport</keyword>
<evidence type="ECO:0000259" key="8">
    <source>
        <dbReference type="Pfam" id="PF09066"/>
    </source>
</evidence>
<dbReference type="EMBL" id="JAOPGA020000739">
    <property type="protein sequence ID" value="KAL0481231.1"/>
    <property type="molecule type" value="Genomic_DNA"/>
</dbReference>
<comment type="subcellular location">
    <subcellularLocation>
        <location evidence="1">Endomembrane system</location>
    </subcellularLocation>
</comment>
<feature type="compositionally biased region" description="Polar residues" evidence="6">
    <location>
        <begin position="673"/>
        <end position="683"/>
    </location>
</feature>
<dbReference type="SUPFAM" id="SSF49348">
    <property type="entry name" value="Clathrin adaptor appendage domain"/>
    <property type="match status" value="1"/>
</dbReference>
<evidence type="ECO:0000256" key="3">
    <source>
        <dbReference type="ARBA" id="ARBA00022448"/>
    </source>
</evidence>
<dbReference type="SUPFAM" id="SSF55711">
    <property type="entry name" value="Subdomain of clathrin and coatomer appendage domain"/>
    <property type="match status" value="1"/>
</dbReference>
<feature type="domain" description="Beta-adaptin appendage C-terminal subdomain" evidence="8">
    <location>
        <begin position="808"/>
        <end position="917"/>
    </location>
</feature>
<dbReference type="InterPro" id="IPR015151">
    <property type="entry name" value="B-adaptin_app_sub_C"/>
</dbReference>
<dbReference type="SUPFAM" id="SSF48371">
    <property type="entry name" value="ARM repeat"/>
    <property type="match status" value="1"/>
</dbReference>
<dbReference type="InterPro" id="IPR012295">
    <property type="entry name" value="TBP_dom_sf"/>
</dbReference>
<proteinExistence type="inferred from homology"/>
<accession>A0AAW2YWE9</accession>
<dbReference type="InterPro" id="IPR002553">
    <property type="entry name" value="Clathrin/coatomer_adapt-like_N"/>
</dbReference>
<dbReference type="PANTHER" id="PTHR11134">
    <property type="entry name" value="ADAPTOR COMPLEX SUBUNIT BETA FAMILY MEMBER"/>
    <property type="match status" value="1"/>
</dbReference>
<dbReference type="FunFam" id="2.60.40.1150:FF:000002">
    <property type="entry name" value="Beta-adaptin-like protein C"/>
    <property type="match status" value="1"/>
</dbReference>
<reference evidence="9 10" key="1">
    <citation type="submission" date="2024-03" db="EMBL/GenBank/DDBJ databases">
        <title>The Acrasis kona genome and developmental transcriptomes reveal deep origins of eukaryotic multicellular pathways.</title>
        <authorList>
            <person name="Sheikh S."/>
            <person name="Fu C.-J."/>
            <person name="Brown M.W."/>
            <person name="Baldauf S.L."/>
        </authorList>
    </citation>
    <scope>NUCLEOTIDE SEQUENCE [LARGE SCALE GENOMIC DNA]</scope>
    <source>
        <strain evidence="9 10">ATCC MYA-3509</strain>
    </source>
</reference>
<comment type="caution">
    <text evidence="9">The sequence shown here is derived from an EMBL/GenBank/DDBJ whole genome shotgun (WGS) entry which is preliminary data.</text>
</comment>
<dbReference type="InterPro" id="IPR009028">
    <property type="entry name" value="Coatomer/calthrin_app_sub_C"/>
</dbReference>
<dbReference type="Pfam" id="PF09066">
    <property type="entry name" value="B2-adapt-app_C"/>
    <property type="match status" value="1"/>
</dbReference>
<comment type="similarity">
    <text evidence="2">Belongs to the adaptor complexes large subunit family.</text>
</comment>
<protein>
    <submittedName>
        <fullName evidence="9">Beta-adaptin-like protein</fullName>
    </submittedName>
</protein>
<dbReference type="GO" id="GO:0012505">
    <property type="term" value="C:endomembrane system"/>
    <property type="evidence" value="ECO:0007669"/>
    <property type="project" value="UniProtKB-SubCell"/>
</dbReference>
<feature type="domain" description="Clathrin/coatomer adaptor adaptin-like N-terminal" evidence="7">
    <location>
        <begin position="29"/>
        <end position="536"/>
    </location>
</feature>
<dbReference type="AlphaFoldDB" id="A0AAW2YWE9"/>
<keyword evidence="10" id="KW-1185">Reference proteome</keyword>
<dbReference type="Proteomes" id="UP001431209">
    <property type="component" value="Unassembled WGS sequence"/>
</dbReference>
<dbReference type="InterPro" id="IPR016024">
    <property type="entry name" value="ARM-type_fold"/>
</dbReference>
<evidence type="ECO:0000256" key="4">
    <source>
        <dbReference type="ARBA" id="ARBA00022927"/>
    </source>
</evidence>
<evidence type="ECO:0000256" key="6">
    <source>
        <dbReference type="SAM" id="MobiDB-lite"/>
    </source>
</evidence>
<organism evidence="9 10">
    <name type="scientific">Acrasis kona</name>
    <dbReference type="NCBI Taxonomy" id="1008807"/>
    <lineage>
        <taxon>Eukaryota</taxon>
        <taxon>Discoba</taxon>
        <taxon>Heterolobosea</taxon>
        <taxon>Tetramitia</taxon>
        <taxon>Eutetramitia</taxon>
        <taxon>Acrasidae</taxon>
        <taxon>Acrasis</taxon>
    </lineage>
</organism>
<dbReference type="InterPro" id="IPR013041">
    <property type="entry name" value="Clathrin_app_Ig-like_sf"/>
</dbReference>